<evidence type="ECO:0000256" key="1">
    <source>
        <dbReference type="SAM" id="MobiDB-lite"/>
    </source>
</evidence>
<dbReference type="InterPro" id="IPR025218">
    <property type="entry name" value="DUF4426"/>
</dbReference>
<comment type="caution">
    <text evidence="3">The sequence shown here is derived from an EMBL/GenBank/DDBJ whole genome shotgun (WGS) entry which is preliminary data.</text>
</comment>
<dbReference type="AlphaFoldDB" id="A0A508AP54"/>
<keyword evidence="4" id="KW-1185">Reference proteome</keyword>
<name>A0A508AP54_9GAMM</name>
<reference evidence="3 4" key="1">
    <citation type="submission" date="2019-06" db="EMBL/GenBank/DDBJ databases">
        <title>Lysobacter alkalisoli sp. nov. isolated from saline soil.</title>
        <authorList>
            <person name="Sun J.-Q."/>
            <person name="Xu L."/>
        </authorList>
    </citation>
    <scope>NUCLEOTIDE SEQUENCE [LARGE SCALE GENOMIC DNA]</scope>
    <source>
        <strain evidence="3 4">JCM 31130</strain>
    </source>
</reference>
<proteinExistence type="predicted"/>
<gene>
    <name evidence="3" type="ORF">FKV25_04685</name>
</gene>
<evidence type="ECO:0000313" key="3">
    <source>
        <dbReference type="EMBL" id="TQD48925.1"/>
    </source>
</evidence>
<feature type="domain" description="DUF4426" evidence="2">
    <location>
        <begin position="30"/>
        <end position="148"/>
    </location>
</feature>
<accession>A0A508AP54</accession>
<sequence>ATAAGCGRDAATPPAPRAHADATSEEAVATLGDARVRASVVPTARISDAVARQYGIEPATNTVLLLVGVRTGPEMNETALPAQVAASVQDLRGVSQPLELRRIDNGTLIDYVGTARVAPPDSLRFDVDVVLEDGRRTRLRFSRDIFPE</sequence>
<feature type="region of interest" description="Disordered" evidence="1">
    <location>
        <begin position="1"/>
        <end position="23"/>
    </location>
</feature>
<dbReference type="EMBL" id="VICE01000044">
    <property type="protein sequence ID" value="TQD48925.1"/>
    <property type="molecule type" value="Genomic_DNA"/>
</dbReference>
<dbReference type="OrthoDB" id="5976095at2"/>
<feature type="non-terminal residue" evidence="3">
    <location>
        <position position="1"/>
    </location>
</feature>
<protein>
    <submittedName>
        <fullName evidence="3">DUF4426 domain-containing protein</fullName>
    </submittedName>
</protein>
<dbReference type="Gene3D" id="2.60.40.3340">
    <property type="entry name" value="Domain of unknown function DUF4426"/>
    <property type="match status" value="1"/>
</dbReference>
<organism evidence="3 4">
    <name type="scientific">Marilutibacter aestuarii</name>
    <dbReference type="NCBI Taxonomy" id="1706195"/>
    <lineage>
        <taxon>Bacteria</taxon>
        <taxon>Pseudomonadati</taxon>
        <taxon>Pseudomonadota</taxon>
        <taxon>Gammaproteobacteria</taxon>
        <taxon>Lysobacterales</taxon>
        <taxon>Lysobacteraceae</taxon>
        <taxon>Marilutibacter</taxon>
    </lineage>
</organism>
<dbReference type="Pfam" id="PF14467">
    <property type="entry name" value="DUF4426"/>
    <property type="match status" value="1"/>
</dbReference>
<dbReference type="RefSeq" id="WP_141517640.1">
    <property type="nucleotide sequence ID" value="NZ_VICE01000044.1"/>
</dbReference>
<dbReference type="Proteomes" id="UP000318212">
    <property type="component" value="Unassembled WGS sequence"/>
</dbReference>
<evidence type="ECO:0000259" key="2">
    <source>
        <dbReference type="Pfam" id="PF14467"/>
    </source>
</evidence>
<evidence type="ECO:0000313" key="4">
    <source>
        <dbReference type="Proteomes" id="UP000318212"/>
    </source>
</evidence>